<protein>
    <submittedName>
        <fullName evidence="3">Lipoprotein-related protein</fullName>
    </submittedName>
</protein>
<organism evidence="3">
    <name type="scientific">hydrothermal vent metagenome</name>
    <dbReference type="NCBI Taxonomy" id="652676"/>
    <lineage>
        <taxon>unclassified sequences</taxon>
        <taxon>metagenomes</taxon>
        <taxon>ecological metagenomes</taxon>
    </lineage>
</organism>
<dbReference type="Gene3D" id="2.40.50.540">
    <property type="match status" value="1"/>
</dbReference>
<dbReference type="Pfam" id="PF09619">
    <property type="entry name" value="YscW"/>
    <property type="match status" value="1"/>
</dbReference>
<reference evidence="3" key="1">
    <citation type="submission" date="2016-10" db="EMBL/GenBank/DDBJ databases">
        <authorList>
            <person name="de Groot N.N."/>
        </authorList>
    </citation>
    <scope>NUCLEOTIDE SEQUENCE</scope>
</reference>
<dbReference type="InterPro" id="IPR038139">
    <property type="entry name" value="NlpE_C_sf"/>
</dbReference>
<dbReference type="PANTHER" id="PTHR38013">
    <property type="entry name" value="GLYCOPROTEIN/POLYSACCHARIDE METABOLISM"/>
    <property type="match status" value="1"/>
</dbReference>
<dbReference type="InterPro" id="IPR053196">
    <property type="entry name" value="Lipoprotein_YbaY-like"/>
</dbReference>
<dbReference type="InterPro" id="IPR005184">
    <property type="entry name" value="DUF306_Meta_HslJ"/>
</dbReference>
<accession>A0A1W1EDG0</accession>
<dbReference type="PANTHER" id="PTHR38013:SF1">
    <property type="entry name" value="GLYCOPROTEIN_POLYSACCHARIDE METABOLISM"/>
    <property type="match status" value="1"/>
</dbReference>
<evidence type="ECO:0000259" key="1">
    <source>
        <dbReference type="Pfam" id="PF03724"/>
    </source>
</evidence>
<gene>
    <name evidence="3" type="ORF">MNB_SV-5-679</name>
</gene>
<dbReference type="Pfam" id="PF17185">
    <property type="entry name" value="NlpE_C"/>
    <property type="match status" value="1"/>
</dbReference>
<dbReference type="AlphaFoldDB" id="A0A1W1EDG0"/>
<evidence type="ECO:0000259" key="2">
    <source>
        <dbReference type="Pfam" id="PF17185"/>
    </source>
</evidence>
<feature type="domain" description="DUF306" evidence="1">
    <location>
        <begin position="232"/>
        <end position="337"/>
    </location>
</feature>
<dbReference type="Gene3D" id="2.40.128.270">
    <property type="match status" value="1"/>
</dbReference>
<dbReference type="InterPro" id="IPR038670">
    <property type="entry name" value="HslJ-like_sf"/>
</dbReference>
<dbReference type="InterPro" id="IPR033450">
    <property type="entry name" value="NlpE_C"/>
</dbReference>
<sequence>MTFKFTKYLILLLLIFTSTLFSKDSFIAGKAIYTENIPLPQNATFKATLEDISLMDAPSIVLGSTTIEDCGQIPIFFKISFNDDDVKLGHRYAVRVQITKNDKLLYVSDTVNQVFAGNDDSNMTLVMIRVYKIPKSRTMEGMYKYTANESIFKDCVTGKYYPVLFDENNVELEDAYMKKTNGSSAYVKVEIEAKVVKRKKIDKSEEDVLEVVKFIGIKDKESCSEMQVDVPFSNNYWKLMLLHNKSVKVEKNHQEPHILIRKGLDGIGELKVVTSCNVFKGNYRVVNEEIKISIKDSSDRKKTCKDTDREEEFLDMLKDASYWKIEGENLKLFNNRDTIIGEFKAIFFN</sequence>
<feature type="domain" description="NlpE C-terminal OB" evidence="2">
    <location>
        <begin position="135"/>
        <end position="224"/>
    </location>
</feature>
<keyword evidence="3" id="KW-0449">Lipoprotein</keyword>
<dbReference type="Pfam" id="PF03724">
    <property type="entry name" value="META"/>
    <property type="match status" value="1"/>
</dbReference>
<proteinExistence type="predicted"/>
<dbReference type="EMBL" id="FPKX01000033">
    <property type="protein sequence ID" value="SFZ98048.1"/>
    <property type="molecule type" value="Genomic_DNA"/>
</dbReference>
<name>A0A1W1EDG0_9ZZZZ</name>
<dbReference type="InterPro" id="IPR039366">
    <property type="entry name" value="Pilotin"/>
</dbReference>
<evidence type="ECO:0000313" key="3">
    <source>
        <dbReference type="EMBL" id="SFZ98048.1"/>
    </source>
</evidence>